<feature type="non-terminal residue" evidence="1">
    <location>
        <position position="1"/>
    </location>
</feature>
<protein>
    <submittedName>
        <fullName evidence="1">Uncharacterized protein</fullName>
    </submittedName>
</protein>
<accession>A0AAV5VHK9</accession>
<organism evidence="1 2">
    <name type="scientific">Pristionchus fissidentatus</name>
    <dbReference type="NCBI Taxonomy" id="1538716"/>
    <lineage>
        <taxon>Eukaryota</taxon>
        <taxon>Metazoa</taxon>
        <taxon>Ecdysozoa</taxon>
        <taxon>Nematoda</taxon>
        <taxon>Chromadorea</taxon>
        <taxon>Rhabditida</taxon>
        <taxon>Rhabditina</taxon>
        <taxon>Diplogasteromorpha</taxon>
        <taxon>Diplogasteroidea</taxon>
        <taxon>Neodiplogasteridae</taxon>
        <taxon>Pristionchus</taxon>
    </lineage>
</organism>
<name>A0AAV5VHK9_9BILA</name>
<dbReference type="AlphaFoldDB" id="A0AAV5VHK9"/>
<gene>
    <name evidence="1" type="ORF">PFISCL1PPCAC_10408</name>
</gene>
<sequence>SPSPPLLFIMSWNGRERVRTKGSFAFGSSTPRDLSYMNKVPCKMRVYNAKAEPMEKRDETPLSEFVKMAHTNHIVDSSLSSGSKVAFGSGTPRQFLHLSQIPKSLRVYDARLLVSRPVTRSTTMPPKNRQLMGEQVEMDDVSSEPDLVTDRLELAPKRASTMGKMRHSNERRVSGVREETKELIEDRNIHRAKQNNHSGVEETGVCAIVPVQNDTIAVEEMIEDVEISREEE</sequence>
<evidence type="ECO:0000313" key="1">
    <source>
        <dbReference type="EMBL" id="GMT19111.1"/>
    </source>
</evidence>
<dbReference type="EMBL" id="BTSY01000003">
    <property type="protein sequence ID" value="GMT19111.1"/>
    <property type="molecule type" value="Genomic_DNA"/>
</dbReference>
<reference evidence="1" key="1">
    <citation type="submission" date="2023-10" db="EMBL/GenBank/DDBJ databases">
        <title>Genome assembly of Pristionchus species.</title>
        <authorList>
            <person name="Yoshida K."/>
            <person name="Sommer R.J."/>
        </authorList>
    </citation>
    <scope>NUCLEOTIDE SEQUENCE</scope>
    <source>
        <strain evidence="1">RS5133</strain>
    </source>
</reference>
<feature type="non-terminal residue" evidence="1">
    <location>
        <position position="232"/>
    </location>
</feature>
<proteinExistence type="predicted"/>
<comment type="caution">
    <text evidence="1">The sequence shown here is derived from an EMBL/GenBank/DDBJ whole genome shotgun (WGS) entry which is preliminary data.</text>
</comment>
<dbReference type="Proteomes" id="UP001432322">
    <property type="component" value="Unassembled WGS sequence"/>
</dbReference>
<evidence type="ECO:0000313" key="2">
    <source>
        <dbReference type="Proteomes" id="UP001432322"/>
    </source>
</evidence>
<keyword evidence="2" id="KW-1185">Reference proteome</keyword>